<sequence length="909" mass="101019">MADQRATDVEVMAWLNGEDLTAPRTEPQETAVNQEDVENDHNDQTARSTDGNSSPGFAGTTTVGNSADLHEGPSRSLWPQPETSIRVDNSYPQAHRSSQYLLHNVHNELSEGDVLVFVDFPTQPHNSTDCYVHAWSSVEFRMHSQKLLNTGSSKFAEMLRPTYQFRIRRRRKLVNGLPEGIRFVLDLTPPSEGDDLVFQITEVSLTPGITNWWTAEQKYRVDSYVVSGHDDHCVCWKDQSARPDSIHATLTEVCGVTDVLERIGWERHVDDQIDPAIRAAISRSLLDAMPDNNRPMTQPHSGIKGKAVQMLERKSKGDLEAERVPGHRQIPDYCPVRHRANIVRLMCLVADMPILIDSAPRLWTLVAVAKILDCTDVVRNSALQWLMSPHNTAFVEVLPEESFKLGVTLRLEDVTRAAFRILVNELAIEEAAVSNGIPKAAPFTIFGRKRHDPGDDLNNLVQHAARAMVERISKPVRQVSSPSAYDDVGFPEWVRLQDLISLLSKCEGSEGFSAKSKALELASTLYSAWKTFVAVGPFYKLLDCDRLADIDDFRATYVDTQHFNRFDIVYHQFNNIQKALCPFIYENFGSKFDVFGNTINRTTNHYNRIYRLSDELLTKVEELFDKHPEYRQDPAWDEFALSLDRMSSHYTSFSHVFDPHTFKEQIALFLLRFHEQARYDPSFPFSMSDHLLLSLEHDELKYLPLWAGGNNDGTGGVFEPSLPPADLGPAGPGPSYHTGLSAASDSSSTTGSVSSALRQMGLEGSGSTVGPGSVDVQDGVSTVLNPLKVVADDVSILSESFADGNSDFADARHAIPDDNRSISSALRSVALDEPAAEQSDPESAFDLGDYTDQAMTDTEVEDSFSRENSPERGQSSAARDNAWHEGQTPTAAVTNAASSVSDDEDMVIV</sequence>
<comment type="caution">
    <text evidence="2">The sequence shown here is derived from an EMBL/GenBank/DDBJ whole genome shotgun (WGS) entry which is preliminary data.</text>
</comment>
<feature type="region of interest" description="Disordered" evidence="1">
    <location>
        <begin position="716"/>
        <end position="755"/>
    </location>
</feature>
<protein>
    <submittedName>
        <fullName evidence="2">Uncharacterized protein</fullName>
    </submittedName>
</protein>
<dbReference type="AlphaFoldDB" id="A0A4R8R6K0"/>
<feature type="compositionally biased region" description="Low complexity" evidence="1">
    <location>
        <begin position="890"/>
        <end position="900"/>
    </location>
</feature>
<dbReference type="Proteomes" id="UP000295703">
    <property type="component" value="Unassembled WGS sequence"/>
</dbReference>
<evidence type="ECO:0000313" key="3">
    <source>
        <dbReference type="Proteomes" id="UP000295703"/>
    </source>
</evidence>
<reference evidence="2 3" key="1">
    <citation type="submission" date="2018-12" db="EMBL/GenBank/DDBJ databases">
        <title>Genome sequence and assembly of Colletotrichum trifolii.</title>
        <authorList>
            <person name="Gan P."/>
            <person name="Shirasu K."/>
        </authorList>
    </citation>
    <scope>NUCLEOTIDE SEQUENCE [LARGE SCALE GENOMIC DNA]</scope>
    <source>
        <strain evidence="2 3">543-2</strain>
    </source>
</reference>
<dbReference type="EMBL" id="RYZW01000076">
    <property type="protein sequence ID" value="TDZ51851.1"/>
    <property type="molecule type" value="Genomic_DNA"/>
</dbReference>
<name>A0A4R8R6K0_COLTR</name>
<evidence type="ECO:0000313" key="2">
    <source>
        <dbReference type="EMBL" id="TDZ51851.1"/>
    </source>
</evidence>
<organism evidence="2 3">
    <name type="scientific">Colletotrichum trifolii</name>
    <dbReference type="NCBI Taxonomy" id="5466"/>
    <lineage>
        <taxon>Eukaryota</taxon>
        <taxon>Fungi</taxon>
        <taxon>Dikarya</taxon>
        <taxon>Ascomycota</taxon>
        <taxon>Pezizomycotina</taxon>
        <taxon>Sordariomycetes</taxon>
        <taxon>Hypocreomycetidae</taxon>
        <taxon>Glomerellales</taxon>
        <taxon>Glomerellaceae</taxon>
        <taxon>Colletotrichum</taxon>
        <taxon>Colletotrichum orbiculare species complex</taxon>
    </lineage>
</organism>
<proteinExistence type="predicted"/>
<feature type="compositionally biased region" description="Low complexity" evidence="1">
    <location>
        <begin position="724"/>
        <end position="755"/>
    </location>
</feature>
<feature type="compositionally biased region" description="Polar residues" evidence="1">
    <location>
        <begin position="45"/>
        <end position="65"/>
    </location>
</feature>
<feature type="region of interest" description="Disordered" evidence="1">
    <location>
        <begin position="1"/>
        <end position="82"/>
    </location>
</feature>
<gene>
    <name evidence="2" type="ORF">CTRI78_v007290</name>
</gene>
<accession>A0A4R8R6K0</accession>
<feature type="region of interest" description="Disordered" evidence="1">
    <location>
        <begin position="858"/>
        <end position="909"/>
    </location>
</feature>
<keyword evidence="3" id="KW-1185">Reference proteome</keyword>
<evidence type="ECO:0000256" key="1">
    <source>
        <dbReference type="SAM" id="MobiDB-lite"/>
    </source>
</evidence>